<dbReference type="OrthoDB" id="10607004at2759"/>
<reference evidence="15" key="1">
    <citation type="submission" date="2021-01" db="EMBL/GenBank/DDBJ databases">
        <authorList>
            <person name="Corre E."/>
            <person name="Pelletier E."/>
            <person name="Niang G."/>
            <person name="Scheremetjew M."/>
            <person name="Finn R."/>
            <person name="Kale V."/>
            <person name="Holt S."/>
            <person name="Cochrane G."/>
            <person name="Meng A."/>
            <person name="Brown T."/>
            <person name="Cohen L."/>
        </authorList>
    </citation>
    <scope>NUCLEOTIDE SEQUENCE</scope>
    <source>
        <strain evidence="15">RCC1537</strain>
    </source>
</reference>
<sequence>MSGRAASRPTTAAPAAHADASGSDDDADYSAASVPHPEPEQNAAELFVQPFCVGTLGGVRIWVHPTLPIATACFSTYAFWRSGLLALAHSLVLHGPSLWGAALLHELCHCWAARALGVPADTATVIIWPFGGLTSVGRTPSMRKDIAIALAGPLSHAVMAGAFAALFLAVADGDGRRGGRPRLRADNLAAALCFDSAVLHVLLLVANLALPAFPLDGGRILADVLVATRHTPAAAAAIIVWLALASLLALAVYAIVLLATAAPGGVLLGVTAVWMAISTKDLDDIRLQGAAHLHPLFALPSAGRPLASDIGSPAGEPARNGEGDPRRAGAAGAPADDAGQAARALLPSAQQSDPRARSLSNARPARGASQHAGESV</sequence>
<keyword evidence="8" id="KW-0862">Zinc</keyword>
<evidence type="ECO:0000256" key="12">
    <source>
        <dbReference type="SAM" id="MobiDB-lite"/>
    </source>
</evidence>
<evidence type="ECO:0000313" key="16">
    <source>
        <dbReference type="EMBL" id="KAG8470323.1"/>
    </source>
</evidence>
<dbReference type="GO" id="GO:0046872">
    <property type="term" value="F:metal ion binding"/>
    <property type="evidence" value="ECO:0007669"/>
    <property type="project" value="UniProtKB-KW"/>
</dbReference>
<evidence type="ECO:0000256" key="4">
    <source>
        <dbReference type="ARBA" id="ARBA00022670"/>
    </source>
</evidence>
<keyword evidence="10" id="KW-0482">Metalloprotease</keyword>
<protein>
    <recommendedName>
        <fullName evidence="14">Peptidase M50 domain-containing protein</fullName>
    </recommendedName>
</protein>
<evidence type="ECO:0000256" key="13">
    <source>
        <dbReference type="SAM" id="Phobius"/>
    </source>
</evidence>
<dbReference type="EMBL" id="JAGTXO010000001">
    <property type="protein sequence ID" value="KAG8470323.1"/>
    <property type="molecule type" value="Genomic_DNA"/>
</dbReference>
<keyword evidence="7" id="KW-0378">Hydrolase</keyword>
<comment type="cofactor">
    <cofactor evidence="1">
        <name>Zn(2+)</name>
        <dbReference type="ChEBI" id="CHEBI:29105"/>
    </cofactor>
</comment>
<dbReference type="PANTHER" id="PTHR39188:SF3">
    <property type="entry name" value="STAGE IV SPORULATION PROTEIN FB"/>
    <property type="match status" value="1"/>
</dbReference>
<dbReference type="GO" id="GO:0016020">
    <property type="term" value="C:membrane"/>
    <property type="evidence" value="ECO:0007669"/>
    <property type="project" value="UniProtKB-SubCell"/>
</dbReference>
<evidence type="ECO:0000256" key="1">
    <source>
        <dbReference type="ARBA" id="ARBA00001947"/>
    </source>
</evidence>
<evidence type="ECO:0000313" key="17">
    <source>
        <dbReference type="Proteomes" id="UP000751190"/>
    </source>
</evidence>
<evidence type="ECO:0000256" key="8">
    <source>
        <dbReference type="ARBA" id="ARBA00022833"/>
    </source>
</evidence>
<accession>A0A7R9UPH2</accession>
<gene>
    <name evidence="16" type="ORF">KFE25_008744</name>
    <name evidence="15" type="ORF">PLUT1463_LOCUS6647</name>
</gene>
<feature type="compositionally biased region" description="Low complexity" evidence="12">
    <location>
        <begin position="328"/>
        <end position="344"/>
    </location>
</feature>
<comment type="subcellular location">
    <subcellularLocation>
        <location evidence="2">Membrane</location>
        <topology evidence="2">Multi-pass membrane protein</topology>
    </subcellularLocation>
</comment>
<feature type="region of interest" description="Disordered" evidence="12">
    <location>
        <begin position="1"/>
        <end position="36"/>
    </location>
</feature>
<keyword evidence="17" id="KW-1185">Reference proteome</keyword>
<evidence type="ECO:0000313" key="15">
    <source>
        <dbReference type="EMBL" id="CAD8272333.1"/>
    </source>
</evidence>
<feature type="transmembrane region" description="Helical" evidence="13">
    <location>
        <begin position="188"/>
        <end position="210"/>
    </location>
</feature>
<reference evidence="16" key="2">
    <citation type="submission" date="2021-05" db="EMBL/GenBank/DDBJ databases">
        <title>The genome of the haptophyte Pavlova lutheri (Diacronema luteri, Pavlovales) - a model for lipid biosynthesis in eukaryotic algae.</title>
        <authorList>
            <person name="Hulatt C.J."/>
            <person name="Posewitz M.C."/>
        </authorList>
    </citation>
    <scope>NUCLEOTIDE SEQUENCE</scope>
    <source>
        <strain evidence="16">NIVA-4/92</strain>
    </source>
</reference>
<keyword evidence="9 13" id="KW-1133">Transmembrane helix</keyword>
<feature type="compositionally biased region" description="Polar residues" evidence="12">
    <location>
        <begin position="348"/>
        <end position="361"/>
    </location>
</feature>
<evidence type="ECO:0000256" key="3">
    <source>
        <dbReference type="ARBA" id="ARBA00007931"/>
    </source>
</evidence>
<evidence type="ECO:0000256" key="5">
    <source>
        <dbReference type="ARBA" id="ARBA00022692"/>
    </source>
</evidence>
<evidence type="ECO:0000256" key="7">
    <source>
        <dbReference type="ARBA" id="ARBA00022801"/>
    </source>
</evidence>
<proteinExistence type="inferred from homology"/>
<evidence type="ECO:0000256" key="2">
    <source>
        <dbReference type="ARBA" id="ARBA00004141"/>
    </source>
</evidence>
<evidence type="ECO:0000256" key="9">
    <source>
        <dbReference type="ARBA" id="ARBA00022989"/>
    </source>
</evidence>
<dbReference type="GO" id="GO:0006508">
    <property type="term" value="P:proteolysis"/>
    <property type="evidence" value="ECO:0007669"/>
    <property type="project" value="UniProtKB-KW"/>
</dbReference>
<name>A0A7R9UPH2_DIALT</name>
<dbReference type="Proteomes" id="UP000751190">
    <property type="component" value="Unassembled WGS sequence"/>
</dbReference>
<feature type="transmembrane region" description="Helical" evidence="13">
    <location>
        <begin position="222"/>
        <end position="244"/>
    </location>
</feature>
<feature type="transmembrane region" description="Helical" evidence="13">
    <location>
        <begin position="250"/>
        <end position="277"/>
    </location>
</feature>
<organism evidence="15">
    <name type="scientific">Diacronema lutheri</name>
    <name type="common">Unicellular marine alga</name>
    <name type="synonym">Monochrysis lutheri</name>
    <dbReference type="NCBI Taxonomy" id="2081491"/>
    <lineage>
        <taxon>Eukaryota</taxon>
        <taxon>Haptista</taxon>
        <taxon>Haptophyta</taxon>
        <taxon>Pavlovophyceae</taxon>
        <taxon>Pavlovales</taxon>
        <taxon>Pavlovaceae</taxon>
        <taxon>Diacronema</taxon>
    </lineage>
</organism>
<feature type="transmembrane region" description="Helical" evidence="13">
    <location>
        <begin position="146"/>
        <end position="168"/>
    </location>
</feature>
<keyword evidence="5 13" id="KW-0812">Transmembrane</keyword>
<dbReference type="Pfam" id="PF02163">
    <property type="entry name" value="Peptidase_M50"/>
    <property type="match status" value="1"/>
</dbReference>
<dbReference type="EMBL" id="HBEB01010270">
    <property type="protein sequence ID" value="CAD8272333.1"/>
    <property type="molecule type" value="Transcribed_RNA"/>
</dbReference>
<keyword evidence="6" id="KW-0479">Metal-binding</keyword>
<keyword evidence="4" id="KW-0645">Protease</keyword>
<evidence type="ECO:0000256" key="11">
    <source>
        <dbReference type="ARBA" id="ARBA00023136"/>
    </source>
</evidence>
<feature type="compositionally biased region" description="Low complexity" evidence="12">
    <location>
        <begin position="1"/>
        <end position="21"/>
    </location>
</feature>
<evidence type="ECO:0000256" key="10">
    <source>
        <dbReference type="ARBA" id="ARBA00023049"/>
    </source>
</evidence>
<comment type="similarity">
    <text evidence="3">Belongs to the peptidase M50B family.</text>
</comment>
<feature type="domain" description="Peptidase M50" evidence="14">
    <location>
        <begin position="102"/>
        <end position="169"/>
    </location>
</feature>
<keyword evidence="11 13" id="KW-0472">Membrane</keyword>
<dbReference type="PANTHER" id="PTHR39188">
    <property type="entry name" value="MEMBRANE-ASSOCIATED ZINC METALLOPROTEASE M50B"/>
    <property type="match status" value="1"/>
</dbReference>
<dbReference type="GO" id="GO:0008237">
    <property type="term" value="F:metallopeptidase activity"/>
    <property type="evidence" value="ECO:0007669"/>
    <property type="project" value="UniProtKB-KW"/>
</dbReference>
<dbReference type="AlphaFoldDB" id="A0A7R9UPH2"/>
<evidence type="ECO:0000259" key="14">
    <source>
        <dbReference type="Pfam" id="PF02163"/>
    </source>
</evidence>
<dbReference type="InterPro" id="IPR008915">
    <property type="entry name" value="Peptidase_M50"/>
</dbReference>
<feature type="region of interest" description="Disordered" evidence="12">
    <location>
        <begin position="308"/>
        <end position="376"/>
    </location>
</feature>
<evidence type="ECO:0000256" key="6">
    <source>
        <dbReference type="ARBA" id="ARBA00022723"/>
    </source>
</evidence>